<gene>
    <name evidence="7" type="ORF">V3328_17465</name>
</gene>
<evidence type="ECO:0000256" key="1">
    <source>
        <dbReference type="ARBA" id="ARBA00004651"/>
    </source>
</evidence>
<dbReference type="AlphaFoldDB" id="A0AAW9RHZ1"/>
<evidence type="ECO:0000256" key="2">
    <source>
        <dbReference type="ARBA" id="ARBA00022475"/>
    </source>
</evidence>
<sequence length="204" mass="21663">MTLEIYLAFVAACVLIVIVPGPTVTVIIANSLSYGTRAGLLNVAGTQLGLAVMIGVLLVGLASIIETMGWWFDWLRLAGAAYLVWLGYKLIRSGGGLDAAEARRPPRGGFFLQGLLVIFANPKALLFFGAFIPQFVDPQGDYVRQVLLLGATFMAVATVLDGTYAVLSGGAGAFLTRQRVRLVSRVSGVFLIGGGIWLAMARAR</sequence>
<dbReference type="EMBL" id="JAZHOF010000007">
    <property type="protein sequence ID" value="MEJ8573284.1"/>
    <property type="molecule type" value="Genomic_DNA"/>
</dbReference>
<dbReference type="RefSeq" id="WP_340330981.1">
    <property type="nucleotide sequence ID" value="NZ_JAZHOF010000007.1"/>
</dbReference>
<organism evidence="7 8">
    <name type="scientific">Microbaculum marinum</name>
    <dbReference type="NCBI Taxonomy" id="1764581"/>
    <lineage>
        <taxon>Bacteria</taxon>
        <taxon>Pseudomonadati</taxon>
        <taxon>Pseudomonadota</taxon>
        <taxon>Alphaproteobacteria</taxon>
        <taxon>Hyphomicrobiales</taxon>
        <taxon>Tepidamorphaceae</taxon>
        <taxon>Microbaculum</taxon>
    </lineage>
</organism>
<dbReference type="PANTHER" id="PTHR30086:SF20">
    <property type="entry name" value="ARGININE EXPORTER PROTEIN ARGO-RELATED"/>
    <property type="match status" value="1"/>
</dbReference>
<evidence type="ECO:0000256" key="5">
    <source>
        <dbReference type="ARBA" id="ARBA00023136"/>
    </source>
</evidence>
<dbReference type="PIRSF" id="PIRSF006324">
    <property type="entry name" value="LeuE"/>
    <property type="match status" value="1"/>
</dbReference>
<evidence type="ECO:0000313" key="8">
    <source>
        <dbReference type="Proteomes" id="UP001378188"/>
    </source>
</evidence>
<keyword evidence="3 6" id="KW-0812">Transmembrane</keyword>
<dbReference type="GO" id="GO:0005886">
    <property type="term" value="C:plasma membrane"/>
    <property type="evidence" value="ECO:0007669"/>
    <property type="project" value="UniProtKB-SubCell"/>
</dbReference>
<evidence type="ECO:0000256" key="3">
    <source>
        <dbReference type="ARBA" id="ARBA00022692"/>
    </source>
</evidence>
<dbReference type="PANTHER" id="PTHR30086">
    <property type="entry name" value="ARGININE EXPORTER PROTEIN ARGO"/>
    <property type="match status" value="1"/>
</dbReference>
<evidence type="ECO:0000313" key="7">
    <source>
        <dbReference type="EMBL" id="MEJ8573284.1"/>
    </source>
</evidence>
<feature type="transmembrane region" description="Helical" evidence="6">
    <location>
        <begin position="6"/>
        <end position="28"/>
    </location>
</feature>
<comment type="caution">
    <text evidence="7">The sequence shown here is derived from an EMBL/GenBank/DDBJ whole genome shotgun (WGS) entry which is preliminary data.</text>
</comment>
<dbReference type="Pfam" id="PF01810">
    <property type="entry name" value="LysE"/>
    <property type="match status" value="1"/>
</dbReference>
<proteinExistence type="predicted"/>
<feature type="transmembrane region" description="Helical" evidence="6">
    <location>
        <begin position="152"/>
        <end position="175"/>
    </location>
</feature>
<keyword evidence="5 6" id="KW-0472">Membrane</keyword>
<keyword evidence="2" id="KW-1003">Cell membrane</keyword>
<evidence type="ECO:0000256" key="4">
    <source>
        <dbReference type="ARBA" id="ARBA00022989"/>
    </source>
</evidence>
<reference evidence="7 8" key="1">
    <citation type="submission" date="2024-02" db="EMBL/GenBank/DDBJ databases">
        <title>Genome analysis and characterization of Microbaculum marinisediminis sp. nov., isolated from marine sediment.</title>
        <authorList>
            <person name="Du Z.-J."/>
            <person name="Ye Y.-Q."/>
            <person name="Zhang Z.-R."/>
            <person name="Yuan S.-M."/>
            <person name="Zhang X.-Y."/>
        </authorList>
    </citation>
    <scope>NUCLEOTIDE SEQUENCE [LARGE SCALE GENOMIC DNA]</scope>
    <source>
        <strain evidence="7 8">SDUM1044001</strain>
    </source>
</reference>
<name>A0AAW9RHZ1_9HYPH</name>
<comment type="subcellular location">
    <subcellularLocation>
        <location evidence="1">Cell membrane</location>
        <topology evidence="1">Multi-pass membrane protein</topology>
    </subcellularLocation>
</comment>
<dbReference type="GO" id="GO:0015171">
    <property type="term" value="F:amino acid transmembrane transporter activity"/>
    <property type="evidence" value="ECO:0007669"/>
    <property type="project" value="TreeGrafter"/>
</dbReference>
<feature type="transmembrane region" description="Helical" evidence="6">
    <location>
        <begin position="109"/>
        <end position="132"/>
    </location>
</feature>
<dbReference type="InterPro" id="IPR001123">
    <property type="entry name" value="LeuE-type"/>
</dbReference>
<feature type="transmembrane region" description="Helical" evidence="6">
    <location>
        <begin position="40"/>
        <end position="65"/>
    </location>
</feature>
<accession>A0AAW9RHZ1</accession>
<dbReference type="Proteomes" id="UP001378188">
    <property type="component" value="Unassembled WGS sequence"/>
</dbReference>
<feature type="transmembrane region" description="Helical" evidence="6">
    <location>
        <begin position="182"/>
        <end position="200"/>
    </location>
</feature>
<evidence type="ECO:0000256" key="6">
    <source>
        <dbReference type="SAM" id="Phobius"/>
    </source>
</evidence>
<keyword evidence="8" id="KW-1185">Reference proteome</keyword>
<protein>
    <submittedName>
        <fullName evidence="7">LysE family translocator</fullName>
    </submittedName>
</protein>
<keyword evidence="4 6" id="KW-1133">Transmembrane helix</keyword>